<dbReference type="GO" id="GO:0045259">
    <property type="term" value="C:proton-transporting ATP synthase complex"/>
    <property type="evidence" value="ECO:0007669"/>
    <property type="project" value="UniProtKB-KW"/>
</dbReference>
<dbReference type="EMBL" id="CP045851">
    <property type="protein sequence ID" value="QGG96987.1"/>
    <property type="molecule type" value="Genomic_DNA"/>
</dbReference>
<dbReference type="GO" id="GO:0005524">
    <property type="term" value="F:ATP binding"/>
    <property type="evidence" value="ECO:0007669"/>
    <property type="project" value="UniProtKB-KW"/>
</dbReference>
<evidence type="ECO:0000256" key="13">
    <source>
        <dbReference type="ARBA" id="ARBA00023196"/>
    </source>
</evidence>
<dbReference type="KEGG" id="atq:GH723_05710"/>
<evidence type="ECO:0000256" key="11">
    <source>
        <dbReference type="ARBA" id="ARBA00023065"/>
    </source>
</evidence>
<comment type="subunit">
    <text evidence="15">F-type ATPases have 2 components, CF(1) - the catalytic core - and CF(0) - the membrane proton channel. CF(1) has five subunits: alpha(3), beta(3), gamma(1), delta(1), epsilon(1). CF(0) has four main subunits: a(1), b(1), b'(1) and c(9-12).</text>
</comment>
<organism evidence="17 18">
    <name type="scientific">Actinomarinicola tropica</name>
    <dbReference type="NCBI Taxonomy" id="2789776"/>
    <lineage>
        <taxon>Bacteria</taxon>
        <taxon>Bacillati</taxon>
        <taxon>Actinomycetota</taxon>
        <taxon>Acidimicrobiia</taxon>
        <taxon>Acidimicrobiales</taxon>
        <taxon>Iamiaceae</taxon>
        <taxon>Actinomarinicola</taxon>
    </lineage>
</organism>
<gene>
    <name evidence="17" type="ORF">GH723_05710</name>
</gene>
<dbReference type="GO" id="GO:0046933">
    <property type="term" value="F:proton-transporting ATP synthase activity, rotational mechanism"/>
    <property type="evidence" value="ECO:0007669"/>
    <property type="project" value="TreeGrafter"/>
</dbReference>
<dbReference type="InterPro" id="IPR005714">
    <property type="entry name" value="ATPase_T3SS_FliI/YscN"/>
</dbReference>
<dbReference type="FunFam" id="3.40.50.12240:FF:000002">
    <property type="entry name" value="Flagellum-specific ATP synthase FliI"/>
    <property type="match status" value="1"/>
</dbReference>
<accession>A0A5Q2RS46</accession>
<evidence type="ECO:0000256" key="4">
    <source>
        <dbReference type="ARBA" id="ARBA00022448"/>
    </source>
</evidence>
<dbReference type="Proteomes" id="UP000334019">
    <property type="component" value="Chromosome"/>
</dbReference>
<evidence type="ECO:0000256" key="12">
    <source>
        <dbReference type="ARBA" id="ARBA00023136"/>
    </source>
</evidence>
<keyword evidence="4" id="KW-0813">Transport</keyword>
<evidence type="ECO:0000313" key="18">
    <source>
        <dbReference type="Proteomes" id="UP000334019"/>
    </source>
</evidence>
<dbReference type="FunFam" id="3.40.50.300:FF:002432">
    <property type="entry name" value="ATP synthase subunit alpha, mitochondrial"/>
    <property type="match status" value="1"/>
</dbReference>
<evidence type="ECO:0000256" key="9">
    <source>
        <dbReference type="ARBA" id="ARBA00022927"/>
    </source>
</evidence>
<evidence type="ECO:0000256" key="1">
    <source>
        <dbReference type="ARBA" id="ARBA00004370"/>
    </source>
</evidence>
<dbReference type="InterPro" id="IPR000194">
    <property type="entry name" value="ATPase_F1/V1/A1_a/bsu_nucl-bd"/>
</dbReference>
<evidence type="ECO:0000256" key="7">
    <source>
        <dbReference type="ARBA" id="ARBA00022781"/>
    </source>
</evidence>
<sequence length="431" mass="45004">MDAALSVAATRRTGRVTRVVGLTFEVAGVEAAIGDVVRVETSGDAMLGEVVAIGPDSVVAMPLGDLHGVRAGAPVEAAGGSISVPVGEELLGRVLDGLGRPLDDGPPLSGLARAALAGEPPHPLRRPPVEQPVHLGVRALDTMVPVGRGQRIGIFAGSGVGKSSLMSMIVRGTDADISVVALIGERGREVREFIERDLGPEGLARSVVVVATSDAPALVRLRAAFAATRIAEWFRDRGAHVNLLMDSLTRFAMAQREIGLSAGEVPATRGYPPSVFTLLPRLLERAGASEDGSITGIYTVLVEADDLNDPIGDSARSILDGHIALSRKLATAGHFPTIDVLESISRVAPAVTTPEQQAVATTCRRLMAAYREAKDLIEIGAYQAGTNPQVDEAVARRDAIDSFLRQGMDERVAPGEAWMELAALLGIGAAS</sequence>
<dbReference type="GO" id="GO:0005737">
    <property type="term" value="C:cytoplasm"/>
    <property type="evidence" value="ECO:0007669"/>
    <property type="project" value="UniProtKB-SubCell"/>
</dbReference>
<dbReference type="InterPro" id="IPR040627">
    <property type="entry name" value="T3SS_ATPase_C"/>
</dbReference>
<dbReference type="SUPFAM" id="SSF52540">
    <property type="entry name" value="P-loop containing nucleoside triphosphate hydrolases"/>
    <property type="match status" value="1"/>
</dbReference>
<dbReference type="AlphaFoldDB" id="A0A5Q2RS46"/>
<keyword evidence="18" id="KW-1185">Reference proteome</keyword>
<keyword evidence="11" id="KW-0406">Ion transport</keyword>
<keyword evidence="14" id="KW-0066">ATP synthesis</keyword>
<evidence type="ECO:0000256" key="10">
    <source>
        <dbReference type="ARBA" id="ARBA00022967"/>
    </source>
</evidence>
<dbReference type="Gene3D" id="3.40.50.12240">
    <property type="match status" value="1"/>
</dbReference>
<dbReference type="InterPro" id="IPR027417">
    <property type="entry name" value="P-loop_NTPase"/>
</dbReference>
<evidence type="ECO:0000256" key="3">
    <source>
        <dbReference type="ARBA" id="ARBA00008936"/>
    </source>
</evidence>
<reference evidence="17 18" key="1">
    <citation type="submission" date="2019-11" db="EMBL/GenBank/DDBJ databases">
        <authorList>
            <person name="He Y."/>
        </authorList>
    </citation>
    <scope>NUCLEOTIDE SEQUENCE [LARGE SCALE GENOMIC DNA]</scope>
    <source>
        <strain evidence="17 18">SCSIO 58843</strain>
    </source>
</reference>
<evidence type="ECO:0000256" key="15">
    <source>
        <dbReference type="ARBA" id="ARBA00026013"/>
    </source>
</evidence>
<comment type="subcellular location">
    <subcellularLocation>
        <location evidence="2">Cytoplasm</location>
    </subcellularLocation>
    <subcellularLocation>
        <location evidence="1">Membrane</location>
    </subcellularLocation>
</comment>
<evidence type="ECO:0000256" key="6">
    <source>
        <dbReference type="ARBA" id="ARBA00022741"/>
    </source>
</evidence>
<proteinExistence type="inferred from homology"/>
<keyword evidence="6" id="KW-0547">Nucleotide-binding</keyword>
<keyword evidence="7" id="KW-0375">Hydrogen ion transport</keyword>
<comment type="similarity">
    <text evidence="3">Belongs to the ATPase alpha/beta chains family.</text>
</comment>
<dbReference type="GO" id="GO:0030257">
    <property type="term" value="C:type III protein secretion system complex"/>
    <property type="evidence" value="ECO:0007669"/>
    <property type="project" value="InterPro"/>
</dbReference>
<dbReference type="GO" id="GO:0030254">
    <property type="term" value="P:protein secretion by the type III secretion system"/>
    <property type="evidence" value="ECO:0007669"/>
    <property type="project" value="InterPro"/>
</dbReference>
<evidence type="ECO:0000259" key="16">
    <source>
        <dbReference type="SMART" id="SM00382"/>
    </source>
</evidence>
<dbReference type="InterPro" id="IPR003593">
    <property type="entry name" value="AAA+_ATPase"/>
</dbReference>
<keyword evidence="9" id="KW-0653">Protein transport</keyword>
<evidence type="ECO:0000256" key="5">
    <source>
        <dbReference type="ARBA" id="ARBA00022490"/>
    </source>
</evidence>
<dbReference type="Pfam" id="PF00006">
    <property type="entry name" value="ATP-synt_ab"/>
    <property type="match status" value="1"/>
</dbReference>
<dbReference type="Pfam" id="PF02874">
    <property type="entry name" value="ATP-synt_ab_N"/>
    <property type="match status" value="1"/>
</dbReference>
<evidence type="ECO:0000313" key="17">
    <source>
        <dbReference type="EMBL" id="QGG96987.1"/>
    </source>
</evidence>
<dbReference type="GO" id="GO:0016887">
    <property type="term" value="F:ATP hydrolysis activity"/>
    <property type="evidence" value="ECO:0007669"/>
    <property type="project" value="InterPro"/>
</dbReference>
<dbReference type="CDD" id="cd01136">
    <property type="entry name" value="ATPase_flagellum-secretory_path_III"/>
    <property type="match status" value="1"/>
</dbReference>
<feature type="domain" description="AAA+ ATPase" evidence="16">
    <location>
        <begin position="148"/>
        <end position="329"/>
    </location>
</feature>
<dbReference type="InterPro" id="IPR050053">
    <property type="entry name" value="ATPase_alpha/beta_chains"/>
</dbReference>
<keyword evidence="13" id="KW-0139">CF(1)</keyword>
<dbReference type="Pfam" id="PF18269">
    <property type="entry name" value="T3SS_ATPase_C"/>
    <property type="match status" value="1"/>
</dbReference>
<dbReference type="PANTHER" id="PTHR15184:SF9">
    <property type="entry name" value="SPI-1 TYPE 3 SECRETION SYSTEM ATPASE"/>
    <property type="match status" value="1"/>
</dbReference>
<dbReference type="NCBIfam" id="TIGR01026">
    <property type="entry name" value="fliI_yscN"/>
    <property type="match status" value="1"/>
</dbReference>
<evidence type="ECO:0000256" key="14">
    <source>
        <dbReference type="ARBA" id="ARBA00023310"/>
    </source>
</evidence>
<name>A0A5Q2RS46_9ACTN</name>
<dbReference type="InterPro" id="IPR004100">
    <property type="entry name" value="ATPase_F1/V1/A1_a/bsu_N"/>
</dbReference>
<evidence type="ECO:0000256" key="8">
    <source>
        <dbReference type="ARBA" id="ARBA00022840"/>
    </source>
</evidence>
<dbReference type="PANTHER" id="PTHR15184">
    <property type="entry name" value="ATP SYNTHASE"/>
    <property type="match status" value="1"/>
</dbReference>
<keyword evidence="5" id="KW-0963">Cytoplasm</keyword>
<keyword evidence="10" id="KW-1278">Translocase</keyword>
<dbReference type="SMART" id="SM00382">
    <property type="entry name" value="AAA"/>
    <property type="match status" value="1"/>
</dbReference>
<evidence type="ECO:0000256" key="2">
    <source>
        <dbReference type="ARBA" id="ARBA00004496"/>
    </source>
</evidence>
<protein>
    <submittedName>
        <fullName evidence="17">FliI/YscN family ATPase</fullName>
    </submittedName>
</protein>
<keyword evidence="8" id="KW-0067">ATP-binding</keyword>
<keyword evidence="12" id="KW-0472">Membrane</keyword>